<feature type="non-terminal residue" evidence="2">
    <location>
        <position position="26"/>
    </location>
</feature>
<comment type="caution">
    <text evidence="2">The sequence shown here is derived from an EMBL/GenBank/DDBJ whole genome shotgun (WGS) entry which is preliminary data.</text>
</comment>
<dbReference type="Proteomes" id="UP000244152">
    <property type="component" value="Unassembled WGS sequence"/>
</dbReference>
<dbReference type="EMBL" id="QAOK01000043">
    <property type="protein sequence ID" value="PTQ78239.1"/>
    <property type="molecule type" value="Genomic_DNA"/>
</dbReference>
<organism evidence="2 3">
    <name type="scientific">Nitrosospira multiformis</name>
    <dbReference type="NCBI Taxonomy" id="1231"/>
    <lineage>
        <taxon>Bacteria</taxon>
        <taxon>Pseudomonadati</taxon>
        <taxon>Pseudomonadota</taxon>
        <taxon>Betaproteobacteria</taxon>
        <taxon>Nitrosomonadales</taxon>
        <taxon>Nitrosomonadaceae</taxon>
        <taxon>Nitrosospira</taxon>
    </lineage>
</organism>
<dbReference type="EMBL" id="QAOK01000032">
    <property type="protein sequence ID" value="PTQ79183.1"/>
    <property type="molecule type" value="Genomic_DNA"/>
</dbReference>
<protein>
    <submittedName>
        <fullName evidence="2">Uncharacterized protein</fullName>
    </submittedName>
</protein>
<dbReference type="AlphaFoldDB" id="A0A2T5I5T1"/>
<evidence type="ECO:0000313" key="3">
    <source>
        <dbReference type="Proteomes" id="UP000244152"/>
    </source>
</evidence>
<evidence type="ECO:0000313" key="2">
    <source>
        <dbReference type="EMBL" id="PTQ79183.1"/>
    </source>
</evidence>
<sequence length="26" mass="2406">MNNLSKIAIAALAFGGSISAASAAGV</sequence>
<reference evidence="2 3" key="1">
    <citation type="submission" date="2018-04" db="EMBL/GenBank/DDBJ databases">
        <title>Active sludge and wastewater microbial communities from Klosterneuburg, Austria.</title>
        <authorList>
            <person name="Wagner M."/>
        </authorList>
    </citation>
    <scope>NUCLEOTIDE SEQUENCE [LARGE SCALE GENOMIC DNA]</scope>
    <source>
        <strain evidence="2 3">Nl12</strain>
    </source>
</reference>
<name>A0A2T5I5T1_9PROT</name>
<accession>A0A2T5I5T1</accession>
<evidence type="ECO:0000313" key="1">
    <source>
        <dbReference type="EMBL" id="PTQ78239.1"/>
    </source>
</evidence>
<proteinExistence type="predicted"/>
<gene>
    <name evidence="2" type="ORF">C8R21_1321</name>
    <name evidence="1" type="ORF">C8R21_14314</name>
</gene>